<protein>
    <submittedName>
        <fullName evidence="1">Acyltransferase</fullName>
    </submittedName>
</protein>
<dbReference type="Proteomes" id="UP000050509">
    <property type="component" value="Unassembled WGS sequence"/>
</dbReference>
<keyword evidence="2" id="KW-1185">Reference proteome</keyword>
<dbReference type="AlphaFoldDB" id="A0A0P9CUI6"/>
<proteinExistence type="predicted"/>
<dbReference type="SUPFAM" id="SSF69593">
    <property type="entry name" value="Glycerol-3-phosphate (1)-acyltransferase"/>
    <property type="match status" value="1"/>
</dbReference>
<evidence type="ECO:0000313" key="2">
    <source>
        <dbReference type="Proteomes" id="UP000050509"/>
    </source>
</evidence>
<keyword evidence="1" id="KW-0808">Transferase</keyword>
<reference evidence="1 2" key="1">
    <citation type="submission" date="2015-09" db="EMBL/GenBank/DDBJ databases">
        <title>Draft genome sequence of Kouleothrix aurantiaca JCM 19913.</title>
        <authorList>
            <person name="Hemp J."/>
        </authorList>
    </citation>
    <scope>NUCLEOTIDE SEQUENCE [LARGE SCALE GENOMIC DNA]</scope>
    <source>
        <strain evidence="1 2">COM-B</strain>
    </source>
</reference>
<dbReference type="PANTHER" id="PTHR10983">
    <property type="entry name" value="1-ACYLGLYCEROL-3-PHOSPHATE ACYLTRANSFERASE-RELATED"/>
    <property type="match status" value="1"/>
</dbReference>
<name>A0A0P9CUI6_9CHLR</name>
<evidence type="ECO:0000313" key="1">
    <source>
        <dbReference type="EMBL" id="KPV49305.1"/>
    </source>
</evidence>
<dbReference type="EMBL" id="LJCR01002057">
    <property type="protein sequence ID" value="KPV49305.1"/>
    <property type="molecule type" value="Genomic_DNA"/>
</dbReference>
<accession>A0A0P9CUI6</accession>
<sequence length="132" mass="14834">HPATLLNFAEGTRITPAKHAAQESPYRHLLRPKAGGAALIMASMGERLHSLLDVTLVYPHQRPRFRDLLTGGIREVIVHIREVAIPPEFLHGDYASDAQLREQIQGWVRELWESKDALIEQLTRESRVAAAS</sequence>
<organism evidence="1 2">
    <name type="scientific">Kouleothrix aurantiaca</name>
    <dbReference type="NCBI Taxonomy" id="186479"/>
    <lineage>
        <taxon>Bacteria</taxon>
        <taxon>Bacillati</taxon>
        <taxon>Chloroflexota</taxon>
        <taxon>Chloroflexia</taxon>
        <taxon>Chloroflexales</taxon>
        <taxon>Roseiflexineae</taxon>
        <taxon>Roseiflexaceae</taxon>
        <taxon>Kouleothrix</taxon>
    </lineage>
</organism>
<comment type="caution">
    <text evidence="1">The sequence shown here is derived from an EMBL/GenBank/DDBJ whole genome shotgun (WGS) entry which is preliminary data.</text>
</comment>
<dbReference type="GO" id="GO:0016746">
    <property type="term" value="F:acyltransferase activity"/>
    <property type="evidence" value="ECO:0007669"/>
    <property type="project" value="UniProtKB-KW"/>
</dbReference>
<dbReference type="PANTHER" id="PTHR10983:SF16">
    <property type="entry name" value="LYSOCARDIOLIPIN ACYLTRANSFERASE 1"/>
    <property type="match status" value="1"/>
</dbReference>
<keyword evidence="1" id="KW-0012">Acyltransferase</keyword>
<feature type="non-terminal residue" evidence="1">
    <location>
        <position position="1"/>
    </location>
</feature>
<gene>
    <name evidence="1" type="ORF">SE17_33405</name>
</gene>